<keyword evidence="1" id="KW-0805">Transcription regulation</keyword>
<dbReference type="AlphaFoldDB" id="A0A239HQ98"/>
<dbReference type="SUPFAM" id="SSF48498">
    <property type="entry name" value="Tetracyclin repressor-like, C-terminal domain"/>
    <property type="match status" value="1"/>
</dbReference>
<dbReference type="InterPro" id="IPR001647">
    <property type="entry name" value="HTH_TetR"/>
</dbReference>
<dbReference type="Pfam" id="PF00440">
    <property type="entry name" value="TetR_N"/>
    <property type="match status" value="1"/>
</dbReference>
<dbReference type="RefSeq" id="WP_089215795.1">
    <property type="nucleotide sequence ID" value="NZ_CP076394.1"/>
</dbReference>
<proteinExistence type="predicted"/>
<accession>A0A239HQ98</accession>
<evidence type="ECO:0000256" key="4">
    <source>
        <dbReference type="PROSITE-ProRule" id="PRU00335"/>
    </source>
</evidence>
<evidence type="ECO:0000256" key="5">
    <source>
        <dbReference type="SAM" id="MobiDB-lite"/>
    </source>
</evidence>
<dbReference type="Gene3D" id="1.10.357.10">
    <property type="entry name" value="Tetracycline Repressor, domain 2"/>
    <property type="match status" value="1"/>
</dbReference>
<evidence type="ECO:0000313" key="8">
    <source>
        <dbReference type="Proteomes" id="UP000198339"/>
    </source>
</evidence>
<evidence type="ECO:0000259" key="6">
    <source>
        <dbReference type="PROSITE" id="PS50977"/>
    </source>
</evidence>
<dbReference type="Proteomes" id="UP000198339">
    <property type="component" value="Unassembled WGS sequence"/>
</dbReference>
<evidence type="ECO:0000256" key="2">
    <source>
        <dbReference type="ARBA" id="ARBA00023125"/>
    </source>
</evidence>
<evidence type="ECO:0000256" key="1">
    <source>
        <dbReference type="ARBA" id="ARBA00023015"/>
    </source>
</evidence>
<sequence length="223" mass="23563">MSSNPSPASAAARAVPPAGGGSARRAPRGSARAKLIAAAHQTVRRKGYAATSVDEICAAAGVTKGAFFHHFDSKDALAVAAAEGWTERARPMFELPPHTRLEDPLDRLLGHIDFRLAMLEGPVEDFTCFVGTMVQEAYATNDAIRAACEASINAYCEALTPDIEAAIARHGIAHGVGAMSLARHIQAVLQGAFIMAKTANDAGIARDSVTHLKRYILMLFGRG</sequence>
<feature type="DNA-binding region" description="H-T-H motif" evidence="4">
    <location>
        <begin position="52"/>
        <end position="71"/>
    </location>
</feature>
<organism evidence="7 8">
    <name type="scientific">Sphingopyxis indica</name>
    <dbReference type="NCBI Taxonomy" id="436663"/>
    <lineage>
        <taxon>Bacteria</taxon>
        <taxon>Pseudomonadati</taxon>
        <taxon>Pseudomonadota</taxon>
        <taxon>Alphaproteobacteria</taxon>
        <taxon>Sphingomonadales</taxon>
        <taxon>Sphingomonadaceae</taxon>
        <taxon>Sphingopyxis</taxon>
    </lineage>
</organism>
<keyword evidence="2 4" id="KW-0238">DNA-binding</keyword>
<dbReference type="SUPFAM" id="SSF46689">
    <property type="entry name" value="Homeodomain-like"/>
    <property type="match status" value="1"/>
</dbReference>
<dbReference type="PANTHER" id="PTHR47506">
    <property type="entry name" value="TRANSCRIPTIONAL REGULATORY PROTEIN"/>
    <property type="match status" value="1"/>
</dbReference>
<protein>
    <submittedName>
        <fullName evidence="7">Transcriptional regulator, TetR family</fullName>
    </submittedName>
</protein>
<dbReference type="InterPro" id="IPR036271">
    <property type="entry name" value="Tet_transcr_reg_TetR-rel_C_sf"/>
</dbReference>
<dbReference type="PANTHER" id="PTHR47506:SF1">
    <property type="entry name" value="HTH-TYPE TRANSCRIPTIONAL REGULATOR YJDC"/>
    <property type="match status" value="1"/>
</dbReference>
<feature type="domain" description="HTH tetR-type" evidence="6">
    <location>
        <begin position="29"/>
        <end position="89"/>
    </location>
</feature>
<name>A0A239HQ98_9SPHN</name>
<reference evidence="7 8" key="1">
    <citation type="submission" date="2017-06" db="EMBL/GenBank/DDBJ databases">
        <authorList>
            <person name="Kim H.J."/>
            <person name="Triplett B.A."/>
        </authorList>
    </citation>
    <scope>NUCLEOTIDE SEQUENCE [LARGE SCALE GENOMIC DNA]</scope>
    <source>
        <strain evidence="7 8">DS15</strain>
    </source>
</reference>
<gene>
    <name evidence="7" type="ORF">SAMN06295955_10665</name>
</gene>
<feature type="compositionally biased region" description="Low complexity" evidence="5">
    <location>
        <begin position="1"/>
        <end position="17"/>
    </location>
</feature>
<feature type="region of interest" description="Disordered" evidence="5">
    <location>
        <begin position="1"/>
        <end position="31"/>
    </location>
</feature>
<dbReference type="InterPro" id="IPR023772">
    <property type="entry name" value="DNA-bd_HTH_TetR-type_CS"/>
</dbReference>
<dbReference type="InterPro" id="IPR011075">
    <property type="entry name" value="TetR_C"/>
</dbReference>
<dbReference type="GO" id="GO:0003677">
    <property type="term" value="F:DNA binding"/>
    <property type="evidence" value="ECO:0007669"/>
    <property type="project" value="UniProtKB-UniRule"/>
</dbReference>
<dbReference type="PROSITE" id="PS50977">
    <property type="entry name" value="HTH_TETR_2"/>
    <property type="match status" value="1"/>
</dbReference>
<keyword evidence="8" id="KW-1185">Reference proteome</keyword>
<dbReference type="EMBL" id="FZPA01000006">
    <property type="protein sequence ID" value="SNS83519.1"/>
    <property type="molecule type" value="Genomic_DNA"/>
</dbReference>
<dbReference type="OrthoDB" id="9811084at2"/>
<dbReference type="Pfam" id="PF16925">
    <property type="entry name" value="TetR_C_13"/>
    <property type="match status" value="1"/>
</dbReference>
<dbReference type="PROSITE" id="PS01081">
    <property type="entry name" value="HTH_TETR_1"/>
    <property type="match status" value="1"/>
</dbReference>
<keyword evidence="3" id="KW-0804">Transcription</keyword>
<evidence type="ECO:0000313" key="7">
    <source>
        <dbReference type="EMBL" id="SNS83519.1"/>
    </source>
</evidence>
<dbReference type="InterPro" id="IPR009057">
    <property type="entry name" value="Homeodomain-like_sf"/>
</dbReference>
<dbReference type="PRINTS" id="PR00455">
    <property type="entry name" value="HTHTETR"/>
</dbReference>
<evidence type="ECO:0000256" key="3">
    <source>
        <dbReference type="ARBA" id="ARBA00023163"/>
    </source>
</evidence>